<evidence type="ECO:0000256" key="3">
    <source>
        <dbReference type="ARBA" id="ARBA00022618"/>
    </source>
</evidence>
<gene>
    <name evidence="11" type="ORF">PSYICH_LOCUS5583</name>
</gene>
<dbReference type="InterPro" id="IPR050311">
    <property type="entry name" value="ORC1/CDC6"/>
</dbReference>
<feature type="compositionally biased region" description="Polar residues" evidence="8">
    <location>
        <begin position="91"/>
        <end position="100"/>
    </location>
</feature>
<evidence type="ECO:0000259" key="9">
    <source>
        <dbReference type="SMART" id="SM00382"/>
    </source>
</evidence>
<feature type="domain" description="AAA+ ATPase" evidence="9">
    <location>
        <begin position="184"/>
        <end position="326"/>
    </location>
</feature>
<dbReference type="SUPFAM" id="SSF52540">
    <property type="entry name" value="P-loop containing nucleoside triphosphate hydrolases"/>
    <property type="match status" value="1"/>
</dbReference>
<evidence type="ECO:0000313" key="11">
    <source>
        <dbReference type="EMBL" id="CAH1104483.1"/>
    </source>
</evidence>
<dbReference type="InterPro" id="IPR036388">
    <property type="entry name" value="WH-like_DNA-bd_sf"/>
</dbReference>
<evidence type="ECO:0000256" key="4">
    <source>
        <dbReference type="ARBA" id="ARBA00022705"/>
    </source>
</evidence>
<reference evidence="11" key="1">
    <citation type="submission" date="2022-01" db="EMBL/GenBank/DDBJ databases">
        <authorList>
            <person name="King R."/>
        </authorList>
    </citation>
    <scope>NUCLEOTIDE SEQUENCE</scope>
</reference>
<protein>
    <recommendedName>
        <fullName evidence="7">Cell division control protein</fullName>
    </recommendedName>
</protein>
<evidence type="ECO:0000256" key="2">
    <source>
        <dbReference type="ARBA" id="ARBA00006184"/>
    </source>
</evidence>
<dbReference type="Proteomes" id="UP001153636">
    <property type="component" value="Chromosome 17"/>
</dbReference>
<dbReference type="Pfam" id="PF13401">
    <property type="entry name" value="AAA_22"/>
    <property type="match status" value="1"/>
</dbReference>
<evidence type="ECO:0000259" key="10">
    <source>
        <dbReference type="SMART" id="SM01074"/>
    </source>
</evidence>
<feature type="compositionally biased region" description="Polar residues" evidence="8">
    <location>
        <begin position="45"/>
        <end position="65"/>
    </location>
</feature>
<dbReference type="GO" id="GO:0016887">
    <property type="term" value="F:ATP hydrolysis activity"/>
    <property type="evidence" value="ECO:0007669"/>
    <property type="project" value="InterPro"/>
</dbReference>
<dbReference type="Gene3D" id="1.10.10.10">
    <property type="entry name" value="Winged helix-like DNA-binding domain superfamily/Winged helix DNA-binding domain"/>
    <property type="match status" value="1"/>
</dbReference>
<accession>A0A9P0CPZ4</accession>
<dbReference type="PANTHER" id="PTHR10763:SF26">
    <property type="entry name" value="CELL DIVISION CONTROL PROTEIN 6 HOMOLOG"/>
    <property type="match status" value="1"/>
</dbReference>
<dbReference type="SMART" id="SM00382">
    <property type="entry name" value="AAA"/>
    <property type="match status" value="1"/>
</dbReference>
<dbReference type="Pfam" id="PF09079">
    <property type="entry name" value="WHD_Cdc6"/>
    <property type="match status" value="1"/>
</dbReference>
<keyword evidence="4" id="KW-0235">DNA replication</keyword>
<evidence type="ECO:0000256" key="1">
    <source>
        <dbReference type="ARBA" id="ARBA00004123"/>
    </source>
</evidence>
<comment type="function">
    <text evidence="7">Involved in the initiation of DNA replication. Also participates in checkpoint controls that ensure DNA replication is completed before mitosis is initiated.</text>
</comment>
<dbReference type="InterPro" id="IPR054425">
    <property type="entry name" value="Cdc6_ORC1-like_ATPase_lid"/>
</dbReference>
<evidence type="ECO:0000256" key="6">
    <source>
        <dbReference type="ARBA" id="ARBA00023306"/>
    </source>
</evidence>
<dbReference type="CDD" id="cd08768">
    <property type="entry name" value="Cdc6_C"/>
    <property type="match status" value="1"/>
</dbReference>
<dbReference type="GO" id="GO:0003688">
    <property type="term" value="F:DNA replication origin binding"/>
    <property type="evidence" value="ECO:0007669"/>
    <property type="project" value="TreeGrafter"/>
</dbReference>
<feature type="compositionally biased region" description="Polar residues" evidence="8">
    <location>
        <begin position="74"/>
        <end position="84"/>
    </location>
</feature>
<dbReference type="SMART" id="SM01074">
    <property type="entry name" value="Cdc6_C"/>
    <property type="match status" value="1"/>
</dbReference>
<organism evidence="11 12">
    <name type="scientific">Psylliodes chrysocephalus</name>
    <dbReference type="NCBI Taxonomy" id="3402493"/>
    <lineage>
        <taxon>Eukaryota</taxon>
        <taxon>Metazoa</taxon>
        <taxon>Ecdysozoa</taxon>
        <taxon>Arthropoda</taxon>
        <taxon>Hexapoda</taxon>
        <taxon>Insecta</taxon>
        <taxon>Pterygota</taxon>
        <taxon>Neoptera</taxon>
        <taxon>Endopterygota</taxon>
        <taxon>Coleoptera</taxon>
        <taxon>Polyphaga</taxon>
        <taxon>Cucujiformia</taxon>
        <taxon>Chrysomeloidea</taxon>
        <taxon>Chrysomelidae</taxon>
        <taxon>Galerucinae</taxon>
        <taxon>Alticini</taxon>
        <taxon>Psylliodes</taxon>
    </lineage>
</organism>
<comment type="subcellular location">
    <subcellularLocation>
        <location evidence="1 7">Nucleus</location>
    </subcellularLocation>
</comment>
<evidence type="ECO:0000256" key="5">
    <source>
        <dbReference type="ARBA" id="ARBA00023242"/>
    </source>
</evidence>
<sequence>MTSTRSSARISLKYKTKPFVELHSSSKTFYNSSSDEESDSESDSPCSTPRKTKLKQTNLESSPPKQSKLESTSRKVQSTANTPSLERLSLISPTKSNSARKSLLKENNNRKRYVAKIESTKKTRKIDTSSSEDSESEDDISKNKTIYQCARQALHGSLPSELPGREIELKQLKDFIEEHLKNKASGSLYVSGPPGTGKTACLNTIIKENVKFKLAHVYINCTAIKSPTAIYSRIIKELNLKPNGKTEKDHLTQIDKYLRKHHKPVLLVLDEIDQLESKNQSILYTIFEWPSKPNSQLLLIGIANALDLTDRVLPRLQTRCELKPRLMHFAPYTKQQIIEIVTSRLRSAGVLEIFSPSAVQMLAGKVASVSGDVRRALDIGRRVIELADQSKNNGALKSVENLANQLIEDEMKTVDLKQVLTILNNVYSTTQSLDENSEDSFPLQQKIIICSLLLMLKNVKNKDITVGKLHEVYRRVCDKRKISSVDQAEFVGLCSLIETRGIIHINRKKEQRLNKVELMWDEEEVRGALRDQQLISEILRDENCLGKL</sequence>
<keyword evidence="3" id="KW-0132">Cell division</keyword>
<dbReference type="InterPro" id="IPR015163">
    <property type="entry name" value="Cdc6_C"/>
</dbReference>
<dbReference type="FunFam" id="3.40.50.300:FF:000547">
    <property type="entry name" value="Cell division control protein"/>
    <property type="match status" value="1"/>
</dbReference>
<feature type="compositionally biased region" description="Basic and acidic residues" evidence="8">
    <location>
        <begin position="118"/>
        <end position="127"/>
    </location>
</feature>
<feature type="region of interest" description="Disordered" evidence="8">
    <location>
        <begin position="23"/>
        <end position="140"/>
    </location>
</feature>
<keyword evidence="12" id="KW-1185">Reference proteome</keyword>
<dbReference type="CDD" id="cd00009">
    <property type="entry name" value="AAA"/>
    <property type="match status" value="1"/>
</dbReference>
<evidence type="ECO:0000256" key="7">
    <source>
        <dbReference type="PIRNR" id="PIRNR001767"/>
    </source>
</evidence>
<dbReference type="InterPro" id="IPR003593">
    <property type="entry name" value="AAA+_ATPase"/>
</dbReference>
<dbReference type="Pfam" id="PF22606">
    <property type="entry name" value="Cdc6-ORC-like_ATPase_lid"/>
    <property type="match status" value="1"/>
</dbReference>
<proteinExistence type="inferred from homology"/>
<dbReference type="InterPro" id="IPR027417">
    <property type="entry name" value="P-loop_NTPase"/>
</dbReference>
<dbReference type="InterPro" id="IPR049945">
    <property type="entry name" value="AAA_22"/>
</dbReference>
<dbReference type="EMBL" id="OV651829">
    <property type="protein sequence ID" value="CAH1104483.1"/>
    <property type="molecule type" value="Genomic_DNA"/>
</dbReference>
<dbReference type="GO" id="GO:0033314">
    <property type="term" value="P:mitotic DNA replication checkpoint signaling"/>
    <property type="evidence" value="ECO:0007669"/>
    <property type="project" value="TreeGrafter"/>
</dbReference>
<comment type="similarity">
    <text evidence="2 7">Belongs to the CDC6/cdc18 family.</text>
</comment>
<dbReference type="FunFam" id="1.10.10.10:FF:000265">
    <property type="entry name" value="Cell division control protein"/>
    <property type="match status" value="1"/>
</dbReference>
<feature type="domain" description="Cdc6 C-terminal" evidence="10">
    <location>
        <begin position="449"/>
        <end position="529"/>
    </location>
</feature>
<name>A0A9P0CPZ4_9CUCU</name>
<dbReference type="OrthoDB" id="1926878at2759"/>
<dbReference type="Gene3D" id="3.40.50.300">
    <property type="entry name" value="P-loop containing nucleotide triphosphate hydrolases"/>
    <property type="match status" value="1"/>
</dbReference>
<dbReference type="Gene3D" id="1.10.8.60">
    <property type="match status" value="1"/>
</dbReference>
<dbReference type="PIRSF" id="PIRSF001767">
    <property type="entry name" value="Cdc6"/>
    <property type="match status" value="1"/>
</dbReference>
<dbReference type="GO" id="GO:0005634">
    <property type="term" value="C:nucleus"/>
    <property type="evidence" value="ECO:0007669"/>
    <property type="project" value="UniProtKB-SubCell"/>
</dbReference>
<dbReference type="InterPro" id="IPR016314">
    <property type="entry name" value="Cdc6/18"/>
</dbReference>
<evidence type="ECO:0000313" key="12">
    <source>
        <dbReference type="Proteomes" id="UP001153636"/>
    </source>
</evidence>
<dbReference type="InterPro" id="IPR036390">
    <property type="entry name" value="WH_DNA-bd_sf"/>
</dbReference>
<dbReference type="GO" id="GO:0051301">
    <property type="term" value="P:cell division"/>
    <property type="evidence" value="ECO:0007669"/>
    <property type="project" value="UniProtKB-UniRule"/>
</dbReference>
<dbReference type="SUPFAM" id="SSF46785">
    <property type="entry name" value="Winged helix' DNA-binding domain"/>
    <property type="match status" value="1"/>
</dbReference>
<evidence type="ECO:0000256" key="8">
    <source>
        <dbReference type="SAM" id="MobiDB-lite"/>
    </source>
</evidence>
<dbReference type="GO" id="GO:0006270">
    <property type="term" value="P:DNA replication initiation"/>
    <property type="evidence" value="ECO:0007669"/>
    <property type="project" value="UniProtKB-UniRule"/>
</dbReference>
<dbReference type="PANTHER" id="PTHR10763">
    <property type="entry name" value="CELL DIVISION CONTROL PROTEIN 6-RELATED"/>
    <property type="match status" value="1"/>
</dbReference>
<keyword evidence="5 7" id="KW-0539">Nucleus</keyword>
<dbReference type="AlphaFoldDB" id="A0A9P0CPZ4"/>
<keyword evidence="6" id="KW-0131">Cell cycle</keyword>